<feature type="coiled-coil region" evidence="1">
    <location>
        <begin position="433"/>
        <end position="467"/>
    </location>
</feature>
<keyword evidence="4" id="KW-1185">Reference proteome</keyword>
<dbReference type="AlphaFoldDB" id="A0A2A6BQB4"/>
<organism evidence="3 4">
    <name type="scientific">Pristionchus pacificus</name>
    <name type="common">Parasitic nematode worm</name>
    <dbReference type="NCBI Taxonomy" id="54126"/>
    <lineage>
        <taxon>Eukaryota</taxon>
        <taxon>Metazoa</taxon>
        <taxon>Ecdysozoa</taxon>
        <taxon>Nematoda</taxon>
        <taxon>Chromadorea</taxon>
        <taxon>Rhabditida</taxon>
        <taxon>Rhabditina</taxon>
        <taxon>Diplogasteromorpha</taxon>
        <taxon>Diplogasteroidea</taxon>
        <taxon>Neodiplogasteridae</taxon>
        <taxon>Pristionchus</taxon>
    </lineage>
</organism>
<reference evidence="3" key="2">
    <citation type="submission" date="2022-06" db="UniProtKB">
        <authorList>
            <consortium name="EnsemblMetazoa"/>
        </authorList>
    </citation>
    <scope>IDENTIFICATION</scope>
    <source>
        <strain evidence="3">PS312</strain>
    </source>
</reference>
<dbReference type="Proteomes" id="UP000005239">
    <property type="component" value="Unassembled WGS sequence"/>
</dbReference>
<dbReference type="EnsemblMetazoa" id="PPA24719.1">
    <property type="protein sequence ID" value="PPA24719.1"/>
    <property type="gene ID" value="WBGene00114273"/>
</dbReference>
<accession>A0A8R1UHS2</accession>
<sequence>MGNSNSVPTTEQIEEEKRKAAAPSWKQPSTRPLLRFELRRNQLREREEVKRNLEEAREKTEAAMKAHTDELRRIGEERRRQEEHHGREQVRRMMESTEKVEQIRKEMTDKITYVKKETKEHVRILERTFMETMENDLAFIQSVPSSIAADKESQLLLPLLEAIRVNLSEIHGAYAHFCETQSFKSLVHVVDGTEDADTSLKFESNFNIANTTAIQEFALMNLCERGRTLRTNLLTQLAATQSIVFRLREATRIALNDMQKISNALFQMLFLLQNRKEPISIEDLTAVHNHITQMEEIYANIPELQGPTTSERAQQALREHYALDCARRDAIERARGETEEEEGEDGDKGGDDEAAGPSTSSTINGAEKAEPAYEEDQARNLATLGMPNNGYSPSDAGRLTAEAMTAHKKEEQRWAERNAVTIAEQRQIEEEIYKEKMQLKLQIEERLRAIEEEEEQRRQEYARQEKEAWEISLRSLDMERDKVRKEYSMMAITWHDDAQSEVARMEEHSKMAMVLFNHAMIDAKDSIAREFEEHRRMRSVKMAKLFQLLTNEMWSRQAEAQLSSRLFTLRNSHEPVRHRFVNLSMSILAVVQNQGSSNHASYRQQAINELALLKDELRGEITIMTDEVADMQEIKDAYPQAYFVSDIQESAQRVAYAAIILLSKIKGAKDELKSSPYLTISVSTANDCQQCFEELEKQVEAIPTLEDLREKYL</sequence>
<evidence type="ECO:0000313" key="4">
    <source>
        <dbReference type="Proteomes" id="UP000005239"/>
    </source>
</evidence>
<evidence type="ECO:0000313" key="3">
    <source>
        <dbReference type="EnsemblMetazoa" id="PPA24719.1"/>
    </source>
</evidence>
<reference evidence="4" key="1">
    <citation type="journal article" date="2008" name="Nat. Genet.">
        <title>The Pristionchus pacificus genome provides a unique perspective on nematode lifestyle and parasitism.</title>
        <authorList>
            <person name="Dieterich C."/>
            <person name="Clifton S.W."/>
            <person name="Schuster L.N."/>
            <person name="Chinwalla A."/>
            <person name="Delehaunty K."/>
            <person name="Dinkelacker I."/>
            <person name="Fulton L."/>
            <person name="Fulton R."/>
            <person name="Godfrey J."/>
            <person name="Minx P."/>
            <person name="Mitreva M."/>
            <person name="Roeseler W."/>
            <person name="Tian H."/>
            <person name="Witte H."/>
            <person name="Yang S.P."/>
            <person name="Wilson R.K."/>
            <person name="Sommer R.J."/>
        </authorList>
    </citation>
    <scope>NUCLEOTIDE SEQUENCE [LARGE SCALE GENOMIC DNA]</scope>
    <source>
        <strain evidence="4">PS312</strain>
    </source>
</reference>
<feature type="region of interest" description="Disordered" evidence="2">
    <location>
        <begin position="333"/>
        <end position="374"/>
    </location>
</feature>
<feature type="region of interest" description="Disordered" evidence="2">
    <location>
        <begin position="1"/>
        <end position="100"/>
    </location>
</feature>
<accession>A0A2A6BQB4</accession>
<proteinExistence type="predicted"/>
<feature type="compositionally biased region" description="Polar residues" evidence="2">
    <location>
        <begin position="1"/>
        <end position="11"/>
    </location>
</feature>
<keyword evidence="1" id="KW-0175">Coiled coil</keyword>
<protein>
    <submittedName>
        <fullName evidence="3">Uncharacterized protein</fullName>
    </submittedName>
</protein>
<gene>
    <name evidence="3" type="primary">WBGene00114273</name>
</gene>
<name>A0A2A6BQB4_PRIPA</name>
<feature type="compositionally biased region" description="Basic and acidic residues" evidence="2">
    <location>
        <begin position="34"/>
        <end position="100"/>
    </location>
</feature>
<evidence type="ECO:0000256" key="2">
    <source>
        <dbReference type="SAM" id="MobiDB-lite"/>
    </source>
</evidence>
<evidence type="ECO:0000256" key="1">
    <source>
        <dbReference type="SAM" id="Coils"/>
    </source>
</evidence>